<feature type="compositionally biased region" description="Low complexity" evidence="8">
    <location>
        <begin position="37"/>
        <end position="46"/>
    </location>
</feature>
<reference evidence="10 11" key="1">
    <citation type="submission" date="2015-10" db="EMBL/GenBank/DDBJ databases">
        <title>Draft genome sequence of Novosphingobium fuchskuhlense DSM 25065 isolated from a surface water sample of the southwest basin of Lake Grosse Fuchskuhle.</title>
        <authorList>
            <person name="Ruckert C."/>
            <person name="Winkler A."/>
            <person name="Glaeser J."/>
            <person name="Grossart H.-P."/>
            <person name="Kalinowski J."/>
            <person name="Glaeser S."/>
        </authorList>
    </citation>
    <scope>NUCLEOTIDE SEQUENCE [LARGE SCALE GENOMIC DNA]</scope>
    <source>
        <strain evidence="10 11">FNE08-7</strain>
    </source>
</reference>
<evidence type="ECO:0000256" key="2">
    <source>
        <dbReference type="ARBA" id="ARBA00005992"/>
    </source>
</evidence>
<keyword evidence="4 7" id="KW-0133">Cell shape</keyword>
<dbReference type="EMBL" id="LLZS01000003">
    <property type="protein sequence ID" value="KUR72776.1"/>
    <property type="molecule type" value="Genomic_DNA"/>
</dbReference>
<feature type="region of interest" description="Disordered" evidence="8">
    <location>
        <begin position="28"/>
        <end position="56"/>
    </location>
</feature>
<organism evidence="10 11">
    <name type="scientific">Novosphingobium fuchskuhlense</name>
    <dbReference type="NCBI Taxonomy" id="1117702"/>
    <lineage>
        <taxon>Bacteria</taxon>
        <taxon>Pseudomonadati</taxon>
        <taxon>Pseudomonadota</taxon>
        <taxon>Alphaproteobacteria</taxon>
        <taxon>Sphingomonadales</taxon>
        <taxon>Sphingomonadaceae</taxon>
        <taxon>Novosphingobium</taxon>
    </lineage>
</organism>
<proteinExistence type="inferred from homology"/>
<dbReference type="Pfam" id="PF05036">
    <property type="entry name" value="SPOR"/>
    <property type="match status" value="1"/>
</dbReference>
<dbReference type="GO" id="GO:0016740">
    <property type="term" value="F:transferase activity"/>
    <property type="evidence" value="ECO:0007669"/>
    <property type="project" value="UniProtKB-KW"/>
</dbReference>
<evidence type="ECO:0000256" key="3">
    <source>
        <dbReference type="ARBA" id="ARBA00022679"/>
    </source>
</evidence>
<dbReference type="GO" id="GO:0005576">
    <property type="term" value="C:extracellular region"/>
    <property type="evidence" value="ECO:0007669"/>
    <property type="project" value="TreeGrafter"/>
</dbReference>
<sequence length="296" mass="30703">MLLALLGCGVVTRGALAERIAPPAPPVQTASAAVQCGPDPALDGAPQGPPPPTPASAAHKGVLIVVSIPSQRLFVFRDGAEWGSTTVSTGRRGHDTPAGTFTILQKAVKHRSRTYGNAPMPYMQRLTWGGVALHAGRVTGAPASHGCIRLPGDFARQLYALTNPASTSVVILRQPLTYADAAKSAALGMPAPMRTQPMRQADAPPLPSSPPSQLAARSRGPVQTIQLAAAANVAGADELWQTLSASEPELQSLEPVIIPAVVRQAQVYRLRASGPDAHAICGRLAARGIACMRVTA</sequence>
<dbReference type="NCBIfam" id="NF004785">
    <property type="entry name" value="PRK06132.1-2"/>
    <property type="match status" value="1"/>
</dbReference>
<dbReference type="CDD" id="cd16913">
    <property type="entry name" value="YkuD_like"/>
    <property type="match status" value="1"/>
</dbReference>
<dbReference type="InterPro" id="IPR007730">
    <property type="entry name" value="SPOR-like_dom"/>
</dbReference>
<evidence type="ECO:0000313" key="11">
    <source>
        <dbReference type="Proteomes" id="UP000058012"/>
    </source>
</evidence>
<dbReference type="GO" id="GO:0008360">
    <property type="term" value="P:regulation of cell shape"/>
    <property type="evidence" value="ECO:0007669"/>
    <property type="project" value="UniProtKB-UniRule"/>
</dbReference>
<dbReference type="PANTHER" id="PTHR30582:SF2">
    <property type="entry name" value="L,D-TRANSPEPTIDASE YCIB-RELATED"/>
    <property type="match status" value="1"/>
</dbReference>
<dbReference type="InterPro" id="IPR050979">
    <property type="entry name" value="LD-transpeptidase"/>
</dbReference>
<evidence type="ECO:0000313" key="10">
    <source>
        <dbReference type="EMBL" id="KUR72776.1"/>
    </source>
</evidence>
<evidence type="ECO:0000256" key="7">
    <source>
        <dbReference type="PROSITE-ProRule" id="PRU01373"/>
    </source>
</evidence>
<dbReference type="SUPFAM" id="SSF141523">
    <property type="entry name" value="L,D-transpeptidase catalytic domain-like"/>
    <property type="match status" value="1"/>
</dbReference>
<evidence type="ECO:0000256" key="6">
    <source>
        <dbReference type="ARBA" id="ARBA00023316"/>
    </source>
</evidence>
<dbReference type="GO" id="GO:0071972">
    <property type="term" value="F:peptidoglycan L,D-transpeptidase activity"/>
    <property type="evidence" value="ECO:0007669"/>
    <property type="project" value="TreeGrafter"/>
</dbReference>
<comment type="caution">
    <text evidence="10">The sequence shown here is derived from an EMBL/GenBank/DDBJ whole genome shotgun (WGS) entry which is preliminary data.</text>
</comment>
<comment type="similarity">
    <text evidence="2">Belongs to the YkuD family.</text>
</comment>
<dbReference type="STRING" id="1117702.AQZ52_06015"/>
<dbReference type="Gene3D" id="2.40.440.10">
    <property type="entry name" value="L,D-transpeptidase catalytic domain-like"/>
    <property type="match status" value="1"/>
</dbReference>
<dbReference type="GO" id="GO:0042834">
    <property type="term" value="F:peptidoglycan binding"/>
    <property type="evidence" value="ECO:0007669"/>
    <property type="project" value="InterPro"/>
</dbReference>
<feature type="active site" description="Proton donor/acceptor" evidence="7">
    <location>
        <position position="134"/>
    </location>
</feature>
<keyword evidence="3" id="KW-0808">Transferase</keyword>
<dbReference type="InterPro" id="IPR038063">
    <property type="entry name" value="Transpep_catalytic_dom"/>
</dbReference>
<protein>
    <recommendedName>
        <fullName evidence="9">L,D-TPase catalytic domain-containing protein</fullName>
    </recommendedName>
</protein>
<feature type="region of interest" description="Disordered" evidence="8">
    <location>
        <begin position="195"/>
        <end position="217"/>
    </location>
</feature>
<evidence type="ECO:0000256" key="4">
    <source>
        <dbReference type="ARBA" id="ARBA00022960"/>
    </source>
</evidence>
<keyword evidence="6 7" id="KW-0961">Cell wall biogenesis/degradation</keyword>
<dbReference type="PROSITE" id="PS52029">
    <property type="entry name" value="LD_TPASE"/>
    <property type="match status" value="1"/>
</dbReference>
<dbReference type="GO" id="GO:0071555">
    <property type="term" value="P:cell wall organization"/>
    <property type="evidence" value="ECO:0007669"/>
    <property type="project" value="UniProtKB-UniRule"/>
</dbReference>
<comment type="pathway">
    <text evidence="1 7">Cell wall biogenesis; peptidoglycan biosynthesis.</text>
</comment>
<evidence type="ECO:0000256" key="8">
    <source>
        <dbReference type="SAM" id="MobiDB-lite"/>
    </source>
</evidence>
<name>A0A117UXP7_9SPHN</name>
<dbReference type="UniPathway" id="UPA00219"/>
<feature type="active site" description="Nucleophile" evidence="7">
    <location>
        <position position="147"/>
    </location>
</feature>
<accession>A0A117UXP7</accession>
<keyword evidence="11" id="KW-1185">Reference proteome</keyword>
<gene>
    <name evidence="10" type="ORF">AQZ52_06015</name>
</gene>
<dbReference type="Pfam" id="PF03734">
    <property type="entry name" value="YkuD"/>
    <property type="match status" value="1"/>
</dbReference>
<dbReference type="Proteomes" id="UP000058012">
    <property type="component" value="Unassembled WGS sequence"/>
</dbReference>
<dbReference type="AlphaFoldDB" id="A0A117UXP7"/>
<feature type="domain" description="L,D-TPase catalytic" evidence="9">
    <location>
        <begin position="62"/>
        <end position="172"/>
    </location>
</feature>
<dbReference type="GO" id="GO:0018104">
    <property type="term" value="P:peptidoglycan-protein cross-linking"/>
    <property type="evidence" value="ECO:0007669"/>
    <property type="project" value="TreeGrafter"/>
</dbReference>
<keyword evidence="5 7" id="KW-0573">Peptidoglycan synthesis</keyword>
<evidence type="ECO:0000259" key="9">
    <source>
        <dbReference type="PROSITE" id="PS52029"/>
    </source>
</evidence>
<evidence type="ECO:0000256" key="5">
    <source>
        <dbReference type="ARBA" id="ARBA00022984"/>
    </source>
</evidence>
<evidence type="ECO:0000256" key="1">
    <source>
        <dbReference type="ARBA" id="ARBA00004752"/>
    </source>
</evidence>
<dbReference type="PANTHER" id="PTHR30582">
    <property type="entry name" value="L,D-TRANSPEPTIDASE"/>
    <property type="match status" value="1"/>
</dbReference>
<dbReference type="InterPro" id="IPR005490">
    <property type="entry name" value="LD_TPept_cat_dom"/>
</dbReference>